<accession>A0A3P7Z6D7</accession>
<evidence type="ECO:0000313" key="3">
    <source>
        <dbReference type="Proteomes" id="UP000050761"/>
    </source>
</evidence>
<protein>
    <submittedName>
        <fullName evidence="4">EGF-like domain-containing protein</fullName>
    </submittedName>
</protein>
<dbReference type="Gene3D" id="2.10.25.10">
    <property type="entry name" value="Laminin"/>
    <property type="match status" value="1"/>
</dbReference>
<dbReference type="Pfam" id="PF00008">
    <property type="entry name" value="EGF"/>
    <property type="match status" value="1"/>
</dbReference>
<dbReference type="Proteomes" id="UP000050761">
    <property type="component" value="Unassembled WGS sequence"/>
</dbReference>
<keyword evidence="3" id="KW-1185">Reference proteome</keyword>
<dbReference type="EMBL" id="UZAH01025934">
    <property type="protein sequence ID" value="VDO72983.1"/>
    <property type="molecule type" value="Genomic_DNA"/>
</dbReference>
<evidence type="ECO:0000313" key="2">
    <source>
        <dbReference type="EMBL" id="VDO72983.1"/>
    </source>
</evidence>
<reference evidence="2 3" key="1">
    <citation type="submission" date="2018-11" db="EMBL/GenBank/DDBJ databases">
        <authorList>
            <consortium name="Pathogen Informatics"/>
        </authorList>
    </citation>
    <scope>NUCLEOTIDE SEQUENCE [LARGE SCALE GENOMIC DNA]</scope>
</reference>
<dbReference type="PROSITE" id="PS01186">
    <property type="entry name" value="EGF_2"/>
    <property type="match status" value="1"/>
</dbReference>
<dbReference type="OrthoDB" id="283575at2759"/>
<evidence type="ECO:0000259" key="1">
    <source>
        <dbReference type="PROSITE" id="PS01186"/>
    </source>
</evidence>
<gene>
    <name evidence="2" type="ORF">HPBE_LOCUS7615</name>
</gene>
<sequence length="61" mass="6603">MECVNRPGSFECRCKDGFDGDQRRGCAVSTTSCNQFSAELDSAGQNENSAWMPLELVGALL</sequence>
<name>A0A183FKF0_HELPZ</name>
<dbReference type="InterPro" id="IPR000742">
    <property type="entry name" value="EGF"/>
</dbReference>
<dbReference type="SUPFAM" id="SSF57196">
    <property type="entry name" value="EGF/Laminin"/>
    <property type="match status" value="1"/>
</dbReference>
<reference evidence="4" key="2">
    <citation type="submission" date="2019-09" db="UniProtKB">
        <authorList>
            <consortium name="WormBaseParasite"/>
        </authorList>
    </citation>
    <scope>IDENTIFICATION</scope>
</reference>
<dbReference type="WBParaSite" id="HPBE_0000761401-mRNA-1">
    <property type="protein sequence ID" value="HPBE_0000761401-mRNA-1"/>
    <property type="gene ID" value="HPBE_0000761401"/>
</dbReference>
<dbReference type="AlphaFoldDB" id="A0A183FKF0"/>
<organism evidence="3 4">
    <name type="scientific">Heligmosomoides polygyrus</name>
    <name type="common">Parasitic roundworm</name>
    <dbReference type="NCBI Taxonomy" id="6339"/>
    <lineage>
        <taxon>Eukaryota</taxon>
        <taxon>Metazoa</taxon>
        <taxon>Ecdysozoa</taxon>
        <taxon>Nematoda</taxon>
        <taxon>Chromadorea</taxon>
        <taxon>Rhabditida</taxon>
        <taxon>Rhabditina</taxon>
        <taxon>Rhabditomorpha</taxon>
        <taxon>Strongyloidea</taxon>
        <taxon>Heligmosomidae</taxon>
        <taxon>Heligmosomoides</taxon>
    </lineage>
</organism>
<evidence type="ECO:0000313" key="4">
    <source>
        <dbReference type="WBParaSite" id="HPBE_0000761401-mRNA-1"/>
    </source>
</evidence>
<proteinExistence type="predicted"/>
<dbReference type="CDD" id="cd00054">
    <property type="entry name" value="EGF_CA"/>
    <property type="match status" value="1"/>
</dbReference>
<accession>A0A183FKF0</accession>
<feature type="domain" description="EGF-like" evidence="1">
    <location>
        <begin position="12"/>
        <end position="26"/>
    </location>
</feature>